<evidence type="ECO:0000313" key="2">
    <source>
        <dbReference type="EMBL" id="CAB5209208.1"/>
    </source>
</evidence>
<protein>
    <recommendedName>
        <fullName evidence="3">Virion structural protein</fullName>
    </recommendedName>
</protein>
<name>A0A6J7WDY7_9CAUD</name>
<sequence length="110" mass="11564">MATVFKNILHSGLGTSPVTVLTTASNAKTTVIGLSLTNMTDSIVLASIQIEDTVGLTSAYYLKDVILPPNQSLRVVNGGERLVLGVSTKINITTNTASSLDLVLSYVEIV</sequence>
<accession>A0A6J7WDY7</accession>
<reference evidence="2" key="1">
    <citation type="submission" date="2020-05" db="EMBL/GenBank/DDBJ databases">
        <authorList>
            <person name="Chiriac C."/>
            <person name="Salcher M."/>
            <person name="Ghai R."/>
            <person name="Kavagutti S V."/>
        </authorList>
    </citation>
    <scope>NUCLEOTIDE SEQUENCE</scope>
</reference>
<dbReference type="EMBL" id="LR798231">
    <property type="protein sequence ID" value="CAB5209208.1"/>
    <property type="molecule type" value="Genomic_DNA"/>
</dbReference>
<evidence type="ECO:0000313" key="1">
    <source>
        <dbReference type="EMBL" id="CAB4125881.1"/>
    </source>
</evidence>
<organism evidence="2">
    <name type="scientific">uncultured Caudovirales phage</name>
    <dbReference type="NCBI Taxonomy" id="2100421"/>
    <lineage>
        <taxon>Viruses</taxon>
        <taxon>Duplodnaviria</taxon>
        <taxon>Heunggongvirae</taxon>
        <taxon>Uroviricota</taxon>
        <taxon>Caudoviricetes</taxon>
        <taxon>Peduoviridae</taxon>
        <taxon>Maltschvirus</taxon>
        <taxon>Maltschvirus maltsch</taxon>
    </lineage>
</organism>
<dbReference type="EMBL" id="LR796187">
    <property type="protein sequence ID" value="CAB4125881.1"/>
    <property type="molecule type" value="Genomic_DNA"/>
</dbReference>
<evidence type="ECO:0008006" key="3">
    <source>
        <dbReference type="Google" id="ProtNLM"/>
    </source>
</evidence>
<gene>
    <name evidence="2" type="ORF">UFOVP181_357</name>
    <name evidence="1" type="ORF">UFOVP57_282</name>
</gene>
<proteinExistence type="predicted"/>